<evidence type="ECO:0000256" key="1">
    <source>
        <dbReference type="SAM" id="MobiDB-lite"/>
    </source>
</evidence>
<sequence length="395" mass="43700">MHGILALLQANLSIPSKKSGELLKNHPSLSSPESSLLEFDIVLASCGMSPNDLDSGNNTAEHEQFLHDPEGGFNAVATPSAYDEFISALAGTESGFEFSEDQDTESAISQVFDFLEIPRMEVNASSSHAPKSTLQWETTVSPCGLPANLLRENELGASWSERNEEFLSVLDRDCVAGSTPSYQRHCPHTRHACTSATPRPAPSPPQIVASKKFEDHPFLANSFFSSESELDFGSFSDSEGSKTNGQRKFRGRRKASQSSNYSVACAVPLGFDLEKGANFVPSLHTRGQCNWNGCTETIDLTRKEVSAHMKDAHGVTNIGTASRHTPRACLWPLCGREFPNDKQKRQSSLLRHLRMDHFPTQHVACPYCKRVYVSRQNLKRHFEDAKQFVRQGWAP</sequence>
<protein>
    <recommendedName>
        <fullName evidence="4">C2H2-type domain-containing protein</fullName>
    </recommendedName>
</protein>
<reference evidence="2 3" key="1">
    <citation type="journal article" date="2024" name="J Genomics">
        <title>Draft genome sequencing and assembly of Favolaschia claudopus CIRM-BRFM 2984 isolated from oak limbs.</title>
        <authorList>
            <person name="Navarro D."/>
            <person name="Drula E."/>
            <person name="Chaduli D."/>
            <person name="Cazenave R."/>
            <person name="Ahrendt S."/>
            <person name="Wang J."/>
            <person name="Lipzen A."/>
            <person name="Daum C."/>
            <person name="Barry K."/>
            <person name="Grigoriev I.V."/>
            <person name="Favel A."/>
            <person name="Rosso M.N."/>
            <person name="Martin F."/>
        </authorList>
    </citation>
    <scope>NUCLEOTIDE SEQUENCE [LARGE SCALE GENOMIC DNA]</scope>
    <source>
        <strain evidence="2 3">CIRM-BRFM 2984</strain>
    </source>
</reference>
<feature type="region of interest" description="Disordered" evidence="1">
    <location>
        <begin position="233"/>
        <end position="254"/>
    </location>
</feature>
<feature type="compositionally biased region" description="Polar residues" evidence="1">
    <location>
        <begin position="235"/>
        <end position="244"/>
    </location>
</feature>
<feature type="compositionally biased region" description="Basic residues" evidence="1">
    <location>
        <begin position="245"/>
        <end position="254"/>
    </location>
</feature>
<dbReference type="Gene3D" id="3.30.160.60">
    <property type="entry name" value="Classic Zinc Finger"/>
    <property type="match status" value="1"/>
</dbReference>
<dbReference type="AlphaFoldDB" id="A0AAW0BBX9"/>
<evidence type="ECO:0000313" key="3">
    <source>
        <dbReference type="Proteomes" id="UP001362999"/>
    </source>
</evidence>
<evidence type="ECO:0000313" key="2">
    <source>
        <dbReference type="EMBL" id="KAK7023309.1"/>
    </source>
</evidence>
<comment type="caution">
    <text evidence="2">The sequence shown here is derived from an EMBL/GenBank/DDBJ whole genome shotgun (WGS) entry which is preliminary data.</text>
</comment>
<dbReference type="EMBL" id="JAWWNJ010000036">
    <property type="protein sequence ID" value="KAK7023309.1"/>
    <property type="molecule type" value="Genomic_DNA"/>
</dbReference>
<organism evidence="2 3">
    <name type="scientific">Favolaschia claudopus</name>
    <dbReference type="NCBI Taxonomy" id="2862362"/>
    <lineage>
        <taxon>Eukaryota</taxon>
        <taxon>Fungi</taxon>
        <taxon>Dikarya</taxon>
        <taxon>Basidiomycota</taxon>
        <taxon>Agaricomycotina</taxon>
        <taxon>Agaricomycetes</taxon>
        <taxon>Agaricomycetidae</taxon>
        <taxon>Agaricales</taxon>
        <taxon>Marasmiineae</taxon>
        <taxon>Mycenaceae</taxon>
        <taxon>Favolaschia</taxon>
    </lineage>
</organism>
<gene>
    <name evidence="2" type="ORF">R3P38DRAFT_1104715</name>
</gene>
<evidence type="ECO:0008006" key="4">
    <source>
        <dbReference type="Google" id="ProtNLM"/>
    </source>
</evidence>
<accession>A0AAW0BBX9</accession>
<proteinExistence type="predicted"/>
<dbReference type="Proteomes" id="UP001362999">
    <property type="component" value="Unassembled WGS sequence"/>
</dbReference>
<feature type="region of interest" description="Disordered" evidence="1">
    <location>
        <begin position="186"/>
        <end position="208"/>
    </location>
</feature>
<keyword evidence="3" id="KW-1185">Reference proteome</keyword>
<name>A0AAW0BBX9_9AGAR</name>